<comment type="caution">
    <text evidence="2">The sequence shown here is derived from an EMBL/GenBank/DDBJ whole genome shotgun (WGS) entry which is preliminary data.</text>
</comment>
<evidence type="ECO:0000313" key="3">
    <source>
        <dbReference type="Proteomes" id="UP000295292"/>
    </source>
</evidence>
<dbReference type="AlphaFoldDB" id="A0A4R6WG67"/>
<feature type="domain" description="ABC-three component systems C-terminal" evidence="1">
    <location>
        <begin position="114"/>
        <end position="357"/>
    </location>
</feature>
<name>A0A4R6WG67_9SPHI</name>
<gene>
    <name evidence="2" type="ORF">CLV99_0516</name>
</gene>
<accession>A0A4R6WG67</accession>
<proteinExistence type="predicted"/>
<dbReference type="InterPro" id="IPR046920">
    <property type="entry name" value="ABC-3C_CTD1"/>
</dbReference>
<keyword evidence="3" id="KW-1185">Reference proteome</keyword>
<organism evidence="2 3">
    <name type="scientific">Sphingobacterium yanglingense</name>
    <dbReference type="NCBI Taxonomy" id="1437280"/>
    <lineage>
        <taxon>Bacteria</taxon>
        <taxon>Pseudomonadati</taxon>
        <taxon>Bacteroidota</taxon>
        <taxon>Sphingobacteriia</taxon>
        <taxon>Sphingobacteriales</taxon>
        <taxon>Sphingobacteriaceae</taxon>
        <taxon>Sphingobacterium</taxon>
    </lineage>
</organism>
<dbReference type="EMBL" id="SNYV01000011">
    <property type="protein sequence ID" value="TDQ79084.1"/>
    <property type="molecule type" value="Genomic_DNA"/>
</dbReference>
<reference evidence="2 3" key="1">
    <citation type="submission" date="2019-03" db="EMBL/GenBank/DDBJ databases">
        <title>Genomic Encyclopedia of Archaeal and Bacterial Type Strains, Phase II (KMG-II): from individual species to whole genera.</title>
        <authorList>
            <person name="Goeker M."/>
        </authorList>
    </citation>
    <scope>NUCLEOTIDE SEQUENCE [LARGE SCALE GENOMIC DNA]</scope>
    <source>
        <strain evidence="2 3">DSM 28353</strain>
    </source>
</reference>
<sequence>MSSRNATASWSGYAHQGKIGLLVALRQMKSVNFQNLGQYRLELETREDVKLAHGTTILEVHQVKAYASKSTIGSYTSALAAFEACPGANYLHTICEITNWADLTPAQNPYNVLRYPYRATQSFCSLNDIDNLIVDEIKTVLTSLNHAEAANAGWCLGCFQEYLALLDERIRIEHATKDQADYNVGFTLDEIQAFIVTPSAKRHAKICAIRRELYREYLNFINLLDDNGITITKEHETTVSDLIRQICLLNDNQLESFLCKLFPATTHGKSLGNCELTHDFFVPDDFSSTFLLTVIQIHTVPLILEDDTFPHYKTEKNFLATALAKREIKKGEAAIGILTNDKLNVERYETDYIINEHLSGKLCEIANKQIPRTGTFMDEKELEFITREDAVNKLN</sequence>
<dbReference type="OrthoDB" id="9149748at2"/>
<dbReference type="RefSeq" id="WP_133582898.1">
    <property type="nucleotide sequence ID" value="NZ_SNYV01000011.1"/>
</dbReference>
<dbReference type="Proteomes" id="UP000295292">
    <property type="component" value="Unassembled WGS sequence"/>
</dbReference>
<evidence type="ECO:0000259" key="1">
    <source>
        <dbReference type="Pfam" id="PF20276"/>
    </source>
</evidence>
<dbReference type="Pfam" id="PF20276">
    <property type="entry name" value="CTD1"/>
    <property type="match status" value="1"/>
</dbReference>
<protein>
    <recommendedName>
        <fullName evidence="1">ABC-three component systems C-terminal domain-containing protein</fullName>
    </recommendedName>
</protein>
<evidence type="ECO:0000313" key="2">
    <source>
        <dbReference type="EMBL" id="TDQ79084.1"/>
    </source>
</evidence>